<evidence type="ECO:0000313" key="22">
    <source>
        <dbReference type="EMBL" id="CAG9999933.1"/>
    </source>
</evidence>
<feature type="transmembrane region" description="Helical" evidence="20">
    <location>
        <begin position="498"/>
        <end position="516"/>
    </location>
</feature>
<dbReference type="GO" id="GO:0000139">
    <property type="term" value="C:Golgi membrane"/>
    <property type="evidence" value="ECO:0007669"/>
    <property type="project" value="UniProtKB-SubCell"/>
</dbReference>
<dbReference type="PANTHER" id="PTHR46378:SF1">
    <property type="entry name" value="STEROL REGULATORY ELEMENT-BINDING PROTEIN CLEAVAGE-ACTIVATING PROTEIN"/>
    <property type="match status" value="1"/>
</dbReference>
<dbReference type="SUPFAM" id="SSF82866">
    <property type="entry name" value="Multidrug efflux transporter AcrB transmembrane domain"/>
    <property type="match status" value="1"/>
</dbReference>
<dbReference type="InterPro" id="IPR011044">
    <property type="entry name" value="Quino_amine_DH_bsu"/>
</dbReference>
<comment type="caution">
    <text evidence="22">The sequence shown here is derived from an EMBL/GenBank/DDBJ whole genome shotgun (WGS) entry which is preliminary data.</text>
</comment>
<keyword evidence="10" id="KW-0333">Golgi apparatus</keyword>
<keyword evidence="13 20" id="KW-0472">Membrane</keyword>
<keyword evidence="16" id="KW-0968">Cytoplasmic vesicle</keyword>
<dbReference type="Pfam" id="PF12349">
    <property type="entry name" value="Sterol-sensing"/>
    <property type="match status" value="1"/>
</dbReference>
<evidence type="ECO:0000256" key="15">
    <source>
        <dbReference type="ARBA" id="ARBA00023221"/>
    </source>
</evidence>
<evidence type="ECO:0000256" key="9">
    <source>
        <dbReference type="ARBA" id="ARBA00022824"/>
    </source>
</evidence>
<evidence type="ECO:0000256" key="11">
    <source>
        <dbReference type="ARBA" id="ARBA00023098"/>
    </source>
</evidence>
<accession>A0A9N9YBQ3</accession>
<evidence type="ECO:0000256" key="14">
    <source>
        <dbReference type="ARBA" id="ARBA00023166"/>
    </source>
</evidence>
<dbReference type="InterPro" id="IPR001680">
    <property type="entry name" value="WD40_rpt"/>
</dbReference>
<feature type="transmembrane region" description="Helical" evidence="20">
    <location>
        <begin position="422"/>
        <end position="449"/>
    </location>
</feature>
<dbReference type="OrthoDB" id="1914839at2759"/>
<dbReference type="InterPro" id="IPR030225">
    <property type="entry name" value="SCAP"/>
</dbReference>
<feature type="region of interest" description="Disordered" evidence="19">
    <location>
        <begin position="1026"/>
        <end position="1051"/>
    </location>
</feature>
<feature type="compositionally biased region" description="Low complexity" evidence="19">
    <location>
        <begin position="1026"/>
        <end position="1036"/>
    </location>
</feature>
<feature type="repeat" description="WD" evidence="18">
    <location>
        <begin position="663"/>
        <end position="703"/>
    </location>
</feature>
<feature type="transmembrane region" description="Helical" evidence="20">
    <location>
        <begin position="39"/>
        <end position="61"/>
    </location>
</feature>
<gene>
    <name evidence="22" type="ORF">CBYS24578_00002826</name>
</gene>
<evidence type="ECO:0000256" key="7">
    <source>
        <dbReference type="ARBA" id="ARBA00022574"/>
    </source>
</evidence>
<dbReference type="InterPro" id="IPR000731">
    <property type="entry name" value="SSD"/>
</dbReference>
<dbReference type="PROSITE" id="PS50082">
    <property type="entry name" value="WD_REPEATS_2"/>
    <property type="match status" value="1"/>
</dbReference>
<evidence type="ECO:0000256" key="8">
    <source>
        <dbReference type="ARBA" id="ARBA00022737"/>
    </source>
</evidence>
<evidence type="ECO:0000256" key="17">
    <source>
        <dbReference type="ARBA" id="ARBA00045958"/>
    </source>
</evidence>
<dbReference type="SMART" id="SM00320">
    <property type="entry name" value="WD40"/>
    <property type="match status" value="1"/>
</dbReference>
<evidence type="ECO:0000256" key="19">
    <source>
        <dbReference type="SAM" id="MobiDB-lite"/>
    </source>
</evidence>
<dbReference type="InterPro" id="IPR015943">
    <property type="entry name" value="WD40/YVTN_repeat-like_dom_sf"/>
</dbReference>
<dbReference type="PROSITE" id="PS50156">
    <property type="entry name" value="SSD"/>
    <property type="match status" value="1"/>
</dbReference>
<dbReference type="InterPro" id="IPR019775">
    <property type="entry name" value="WD40_repeat_CS"/>
</dbReference>
<keyword evidence="20" id="KW-0812">Transmembrane</keyword>
<comment type="function">
    <text evidence="17">Escort protein required for cholesterol as well as lipid homeostasis. Regulates export of the SCAP-SREBP complex from the endoplasmic reticulum to the Golgi upon low cholesterol, thereby regulating the processing of sterol regulatory element-binding proteins (SREBPs) SREBF1/SREBP1 and SREBF2/SREBP2. At high sterol concentrations, formation of a ternary complex with INSIG (INSIG1 or INSIG2) leads to mask the ER export signal in SCAP, promoting retention of the complex in the endoplasmic reticulum. Low sterol concentrations trigger release of INSIG, a conformational change in the SSD domain of SCAP, unmasking of the ER export signal, promoting recruitment into COPII-coated vesicles and transport of the SCAP-SREBP to the Golgi: in the Golgi, SREBPs are then processed, releasing the transcription factor fragment of SREBPs from the membrane, its import into the nucleus and up-regulation of LDLR, INSIG1 and the mevalonate pathway. Binds cholesterol via its SSD domain.</text>
</comment>
<evidence type="ECO:0000256" key="12">
    <source>
        <dbReference type="ARBA" id="ARBA00023121"/>
    </source>
</evidence>
<dbReference type="GO" id="GO:0008203">
    <property type="term" value="P:cholesterol metabolic process"/>
    <property type="evidence" value="ECO:0007669"/>
    <property type="project" value="UniProtKB-KW"/>
</dbReference>
<dbReference type="GO" id="GO:0032933">
    <property type="term" value="P:SREBP signaling pathway"/>
    <property type="evidence" value="ECO:0007669"/>
    <property type="project" value="InterPro"/>
</dbReference>
<evidence type="ECO:0000256" key="6">
    <source>
        <dbReference type="ARBA" id="ARBA00022548"/>
    </source>
</evidence>
<dbReference type="PROSITE" id="PS00678">
    <property type="entry name" value="WD_REPEATS_1"/>
    <property type="match status" value="1"/>
</dbReference>
<reference evidence="23" key="1">
    <citation type="submission" date="2019-06" db="EMBL/GenBank/DDBJ databases">
        <authorList>
            <person name="Broberg M."/>
        </authorList>
    </citation>
    <scope>NUCLEOTIDE SEQUENCE [LARGE SCALE GENOMIC DNA]</scope>
</reference>
<keyword evidence="20" id="KW-1133">Transmembrane helix</keyword>
<evidence type="ECO:0000256" key="18">
    <source>
        <dbReference type="PROSITE-ProRule" id="PRU00221"/>
    </source>
</evidence>
<proteinExistence type="inferred from homology"/>
<feature type="transmembrane region" description="Helical" evidence="20">
    <location>
        <begin position="324"/>
        <end position="348"/>
    </location>
</feature>
<keyword evidence="9" id="KW-0256">Endoplasmic reticulum</keyword>
<keyword evidence="8" id="KW-0677">Repeat</keyword>
<evidence type="ECO:0000256" key="5">
    <source>
        <dbReference type="ARBA" id="ARBA00019541"/>
    </source>
</evidence>
<evidence type="ECO:0000256" key="13">
    <source>
        <dbReference type="ARBA" id="ARBA00023136"/>
    </source>
</evidence>
<keyword evidence="11" id="KW-0443">Lipid metabolism</keyword>
<dbReference type="PANTHER" id="PTHR46378">
    <property type="entry name" value="STEROL REGULATORY ELEMENT-BINDING PROTEIN CLEAVAGE-ACTIVATING PROTEIN"/>
    <property type="match status" value="1"/>
</dbReference>
<dbReference type="GO" id="GO:0032936">
    <property type="term" value="C:SREBP-SCAP complex"/>
    <property type="evidence" value="ECO:0007669"/>
    <property type="project" value="TreeGrafter"/>
</dbReference>
<organism evidence="22 23">
    <name type="scientific">Clonostachys byssicola</name>
    <dbReference type="NCBI Taxonomy" id="160290"/>
    <lineage>
        <taxon>Eukaryota</taxon>
        <taxon>Fungi</taxon>
        <taxon>Dikarya</taxon>
        <taxon>Ascomycota</taxon>
        <taxon>Pezizomycotina</taxon>
        <taxon>Sordariomycetes</taxon>
        <taxon>Hypocreomycetidae</taxon>
        <taxon>Hypocreales</taxon>
        <taxon>Bionectriaceae</taxon>
        <taxon>Clonostachys</taxon>
    </lineage>
</organism>
<protein>
    <recommendedName>
        <fullName evidence="5">Sterol regulatory element-binding protein cleavage-activating protein</fullName>
    </recommendedName>
</protein>
<keyword evidence="23" id="KW-1185">Reference proteome</keyword>
<dbReference type="GO" id="GO:0045540">
    <property type="term" value="P:regulation of cholesterol biosynthetic process"/>
    <property type="evidence" value="ECO:0007669"/>
    <property type="project" value="TreeGrafter"/>
</dbReference>
<evidence type="ECO:0000256" key="1">
    <source>
        <dbReference type="ARBA" id="ARBA00004240"/>
    </source>
</evidence>
<dbReference type="Gene3D" id="2.130.10.10">
    <property type="entry name" value="YVTN repeat-like/Quinoprotein amine dehydrogenase"/>
    <property type="match status" value="1"/>
</dbReference>
<comment type="subcellular location">
    <subcellularLocation>
        <location evidence="3">Cytoplasmic vesicle</location>
        <location evidence="3">COPII-coated vesicle membrane</location>
        <topology evidence="3">Multi-pass membrane protein</topology>
    </subcellularLocation>
    <subcellularLocation>
        <location evidence="1">Endoplasmic reticulum</location>
    </subcellularLocation>
    <subcellularLocation>
        <location evidence="2">Golgi apparatus membrane</location>
    </subcellularLocation>
</comment>
<name>A0A9N9YBQ3_9HYPO</name>
<dbReference type="GO" id="GO:0032934">
    <property type="term" value="F:sterol binding"/>
    <property type="evidence" value="ECO:0007669"/>
    <property type="project" value="InterPro"/>
</dbReference>
<reference evidence="22 23" key="2">
    <citation type="submission" date="2021-10" db="EMBL/GenBank/DDBJ databases">
        <authorList>
            <person name="Piombo E."/>
        </authorList>
    </citation>
    <scope>NUCLEOTIDE SEQUENCE [LARGE SCALE GENOMIC DNA]</scope>
</reference>
<feature type="transmembrane region" description="Helical" evidence="20">
    <location>
        <begin position="869"/>
        <end position="889"/>
    </location>
</feature>
<evidence type="ECO:0000256" key="3">
    <source>
        <dbReference type="ARBA" id="ARBA00004557"/>
    </source>
</evidence>
<feature type="domain" description="SSD" evidence="21">
    <location>
        <begin position="293"/>
        <end position="451"/>
    </location>
</feature>
<keyword evidence="7 18" id="KW-0853">WD repeat</keyword>
<evidence type="ECO:0000256" key="10">
    <source>
        <dbReference type="ARBA" id="ARBA00023034"/>
    </source>
</evidence>
<dbReference type="SUPFAM" id="SSF50969">
    <property type="entry name" value="YVTN repeat-like/Quinoprotein amine dehydrogenase"/>
    <property type="match status" value="1"/>
</dbReference>
<dbReference type="PROSITE" id="PS50294">
    <property type="entry name" value="WD_REPEATS_REGION"/>
    <property type="match status" value="1"/>
</dbReference>
<evidence type="ECO:0000256" key="16">
    <source>
        <dbReference type="ARBA" id="ARBA00023329"/>
    </source>
</evidence>
<dbReference type="GO" id="GO:0005789">
    <property type="term" value="C:endoplasmic reticulum membrane"/>
    <property type="evidence" value="ECO:0007669"/>
    <property type="project" value="InterPro"/>
</dbReference>
<dbReference type="AlphaFoldDB" id="A0A9N9YBQ3"/>
<keyword evidence="6" id="KW-0153">Cholesterol metabolism</keyword>
<keyword evidence="15" id="KW-0753">Steroid metabolism</keyword>
<feature type="transmembrane region" description="Helical" evidence="20">
    <location>
        <begin position="294"/>
        <end position="312"/>
    </location>
</feature>
<evidence type="ECO:0000256" key="2">
    <source>
        <dbReference type="ARBA" id="ARBA00004394"/>
    </source>
</evidence>
<comment type="similarity">
    <text evidence="4">Belongs to the WD repeat SCAP family.</text>
</comment>
<feature type="transmembrane region" description="Helical" evidence="20">
    <location>
        <begin position="619"/>
        <end position="639"/>
    </location>
</feature>
<evidence type="ECO:0000259" key="21">
    <source>
        <dbReference type="PROSITE" id="PS50156"/>
    </source>
</evidence>
<dbReference type="InterPro" id="IPR053958">
    <property type="entry name" value="HMGCR/SNAP/NPC1-like_SSD"/>
</dbReference>
<evidence type="ECO:0000256" key="20">
    <source>
        <dbReference type="SAM" id="Phobius"/>
    </source>
</evidence>
<keyword evidence="14" id="KW-1207">Sterol metabolism</keyword>
<evidence type="ECO:0000256" key="4">
    <source>
        <dbReference type="ARBA" id="ARBA00007410"/>
    </source>
</evidence>
<dbReference type="Proteomes" id="UP000754883">
    <property type="component" value="Unassembled WGS sequence"/>
</dbReference>
<dbReference type="GO" id="GO:0012507">
    <property type="term" value="C:ER to Golgi transport vesicle membrane"/>
    <property type="evidence" value="ECO:0007669"/>
    <property type="project" value="UniProtKB-SubCell"/>
</dbReference>
<dbReference type="EMBL" id="CABFNO020001553">
    <property type="protein sequence ID" value="CAG9999933.1"/>
    <property type="molecule type" value="Genomic_DNA"/>
</dbReference>
<keyword evidence="12" id="KW-0446">Lipid-binding</keyword>
<evidence type="ECO:0000313" key="23">
    <source>
        <dbReference type="Proteomes" id="UP000754883"/>
    </source>
</evidence>
<sequence>MIWYLLYPIRGTTEPPVLSPSHPLRLAFERYGRYAARHVVTTLLISAAVATMLIYPIPFLFTNDFINGASNLPHHVWTVAQPLPYNAVAEPDIIMRSAWIHGSYMEVLDPQLLALALDLQDELLGDTKDFNPLRALDRPVDTDVDTDTLGFLRELSPSQRDALHIINDQSSQSWFFHSPLQYWNCDRDTILLDSDAVATVNRKKTLSTSVNVTLRHSVVFSGKRFESRQLVAADALVITLLHRRDSPVGQQWAKKAAMLAEQVTNDWDVYPSDGRISSSRLYEFQFRPISLEDTVTLALGYGLAIGYFLMSLSKMRAVKSKIGLMTTVVTQIIITIMSSFTVCAVFNVDLSRIPSAAYPLVILAVSLENIFRLINAVLITPSEDSTSSRIGEAFGETAPVSLASSVQNIAILAILSRWVSPGVAGFCTFLAVAIFFDVFYMSTFFLSVLSVDVRRTELSDTLAKAALRSQHHHATDPNGRRPWFEQIFQGKTALSTRIAGTFVMIGFVLVAQWHFFDQEMLVDSPIGLFGDLDSANATKSTMLEGINQARSPTSWLRLQDHETAQELINIIKPKAHSYVAQVYEPLVFVKKGSDRKPRSKEPALLPAAYDFINHEMTQFTVIVILVVAVLRLFISYLLWEDEGSREGEWDDDDTPLLSVKTFPEGHSLDIAMIATSSDGHLISVGLDRSIRVWDVRSGTNYALSEGGSVASSMLFPVLAIAIDDESRWLALLSRYRVAFFNLSERTWGASVPVDLGGYRPEAAFFSPTTSNLPPLFIIVRKNGTLIEFNVEQGEGSADFVICPSPLVCAEPVVNKGTNLLPWRLSVVTASKYGCVHRRGCVHVASRDKNGWESREVPLSSVGYQKPHQIVSMPALGVFLVASVYKIFIFNAESLEILHIIHTEAMRPRSLQCAYSYQRLYVGTPGMTTSTISYVGVESGDCILHTFVPCEDFDCIGLRSSSSLLDDEGCEWSEAKETIKRVRNPGHFKVLTDASLVGVRRKLPRDNDFLNGAGGAAGEGLRNRFASRGGAAKSSSSPKQWEAWTRSPPSGRAVTHESQLIVDDEERGSIFICDVGPKVKVGLMSAAFCFGNTIRLVTVGAPERFDIGPDDAEGWLSLASRRRKVGNATKMRTWNGFVNGEC</sequence>